<dbReference type="GO" id="GO:0006352">
    <property type="term" value="P:DNA-templated transcription initiation"/>
    <property type="evidence" value="ECO:0007669"/>
    <property type="project" value="InterPro"/>
</dbReference>
<dbReference type="Proteomes" id="UP000823849">
    <property type="component" value="Unassembled WGS sequence"/>
</dbReference>
<dbReference type="PROSITE" id="PS00716">
    <property type="entry name" value="SIGMA70_2"/>
    <property type="match status" value="1"/>
</dbReference>
<evidence type="ECO:0000256" key="1">
    <source>
        <dbReference type="ARBA" id="ARBA00023015"/>
    </source>
</evidence>
<evidence type="ECO:0000256" key="6">
    <source>
        <dbReference type="SAM" id="MobiDB-lite"/>
    </source>
</evidence>
<dbReference type="InterPro" id="IPR013325">
    <property type="entry name" value="RNA_pol_sigma_r2"/>
</dbReference>
<comment type="similarity">
    <text evidence="5">Belongs to the sigma-70 factor family.</text>
</comment>
<name>A0A9D2N918_9FIRM</name>
<keyword evidence="4 5" id="KW-0804">Transcription</keyword>
<dbReference type="PANTHER" id="PTHR30385:SF4">
    <property type="entry name" value="RNA POLYMERASE SIGMA-E FACTOR"/>
    <property type="match status" value="1"/>
</dbReference>
<dbReference type="PANTHER" id="PTHR30385">
    <property type="entry name" value="SIGMA FACTOR F FLAGELLAR"/>
    <property type="match status" value="1"/>
</dbReference>
<dbReference type="InterPro" id="IPR007624">
    <property type="entry name" value="RNA_pol_sigma70_r3"/>
</dbReference>
<dbReference type="AlphaFoldDB" id="A0A9D2N918"/>
<comment type="function">
    <text evidence="5">Sigma factors are initiation factors that promote the attachment of RNA polymerase to specific initiation sites and are then released.</text>
</comment>
<dbReference type="CDD" id="cd06171">
    <property type="entry name" value="Sigma70_r4"/>
    <property type="match status" value="1"/>
</dbReference>
<feature type="region of interest" description="Disordered" evidence="6">
    <location>
        <begin position="1"/>
        <end position="21"/>
    </location>
</feature>
<dbReference type="NCBIfam" id="TIGR02980">
    <property type="entry name" value="SigBFG"/>
    <property type="match status" value="1"/>
</dbReference>
<gene>
    <name evidence="9" type="ORF">H9705_00620</name>
</gene>
<dbReference type="InterPro" id="IPR007630">
    <property type="entry name" value="RNA_pol_sigma70_r4"/>
</dbReference>
<dbReference type="SUPFAM" id="SSF88659">
    <property type="entry name" value="Sigma3 and sigma4 domains of RNA polymerase sigma factors"/>
    <property type="match status" value="2"/>
</dbReference>
<dbReference type="Pfam" id="PF04539">
    <property type="entry name" value="Sigma70_r3"/>
    <property type="match status" value="1"/>
</dbReference>
<evidence type="ECO:0000256" key="4">
    <source>
        <dbReference type="ARBA" id="ARBA00023163"/>
    </source>
</evidence>
<dbReference type="PRINTS" id="PR00046">
    <property type="entry name" value="SIGMA70FCT"/>
</dbReference>
<evidence type="ECO:0000259" key="7">
    <source>
        <dbReference type="PROSITE" id="PS00715"/>
    </source>
</evidence>
<dbReference type="PROSITE" id="PS00715">
    <property type="entry name" value="SIGMA70_1"/>
    <property type="match status" value="1"/>
</dbReference>
<dbReference type="InterPro" id="IPR014322">
    <property type="entry name" value="RNA_pol_sigma-B/F/G"/>
</dbReference>
<evidence type="ECO:0000256" key="3">
    <source>
        <dbReference type="ARBA" id="ARBA00023125"/>
    </source>
</evidence>
<dbReference type="Pfam" id="PF04542">
    <property type="entry name" value="Sigma70_r2"/>
    <property type="match status" value="1"/>
</dbReference>
<keyword evidence="3 5" id="KW-0238">DNA-binding</keyword>
<dbReference type="NCBIfam" id="TIGR02937">
    <property type="entry name" value="sigma70-ECF"/>
    <property type="match status" value="1"/>
</dbReference>
<dbReference type="InterPro" id="IPR013324">
    <property type="entry name" value="RNA_pol_sigma_r3/r4-like"/>
</dbReference>
<organism evidence="9 10">
    <name type="scientific">Candidatus Fusicatenibacter intestinigallinarum</name>
    <dbReference type="NCBI Taxonomy" id="2838598"/>
    <lineage>
        <taxon>Bacteria</taxon>
        <taxon>Bacillati</taxon>
        <taxon>Bacillota</taxon>
        <taxon>Clostridia</taxon>
        <taxon>Lachnospirales</taxon>
        <taxon>Lachnospiraceae</taxon>
        <taxon>Fusicatenibacter</taxon>
    </lineage>
</organism>
<evidence type="ECO:0000256" key="5">
    <source>
        <dbReference type="RuleBase" id="RU362124"/>
    </source>
</evidence>
<accession>A0A9D2N918</accession>
<dbReference type="Pfam" id="PF04545">
    <property type="entry name" value="Sigma70_r4"/>
    <property type="match status" value="1"/>
</dbReference>
<feature type="domain" description="RNA polymerase sigma-70" evidence="7">
    <location>
        <begin position="64"/>
        <end position="77"/>
    </location>
</feature>
<feature type="compositionally biased region" description="Basic and acidic residues" evidence="6">
    <location>
        <begin position="12"/>
        <end position="21"/>
    </location>
</feature>
<evidence type="ECO:0000313" key="10">
    <source>
        <dbReference type="Proteomes" id="UP000823849"/>
    </source>
</evidence>
<dbReference type="SUPFAM" id="SSF88946">
    <property type="entry name" value="Sigma2 domain of RNA polymerase sigma factors"/>
    <property type="match status" value="1"/>
</dbReference>
<dbReference type="InterPro" id="IPR014284">
    <property type="entry name" value="RNA_pol_sigma-70_dom"/>
</dbReference>
<dbReference type="InterPro" id="IPR000943">
    <property type="entry name" value="RNA_pol_sigma70"/>
</dbReference>
<dbReference type="Gene3D" id="1.20.120.1810">
    <property type="match status" value="1"/>
</dbReference>
<comment type="caution">
    <text evidence="9">The sequence shown here is derived from an EMBL/GenBank/DDBJ whole genome shotgun (WGS) entry which is preliminary data.</text>
</comment>
<sequence length="259" mass="29532">MRRSGETVAGKQQEKGGTMEHTLDLLRRAHEGDKAARDTLVEENMGLIWSIVRRFTGRGVEAEDLFQIGSIGLLKAIDKFDTGYEVQFSTYAVPMITGEIKRFLRDDGMVKVSRPLKELSWKAYAIRERLERELGREPSLAMIAGELEVTMEELVMALDSGAEVESLQKTIYQGDGSDISLEDRLEEKSCAQDRLLDRLLLEETLDKLEARERQIIYLRYFEDKTQTEIARELGISQVQVSRMEKKILGIMRGKILGEN</sequence>
<reference evidence="9" key="1">
    <citation type="journal article" date="2021" name="PeerJ">
        <title>Extensive microbial diversity within the chicken gut microbiome revealed by metagenomics and culture.</title>
        <authorList>
            <person name="Gilroy R."/>
            <person name="Ravi A."/>
            <person name="Getino M."/>
            <person name="Pursley I."/>
            <person name="Horton D.L."/>
            <person name="Alikhan N.F."/>
            <person name="Baker D."/>
            <person name="Gharbi K."/>
            <person name="Hall N."/>
            <person name="Watson M."/>
            <person name="Adriaenssens E.M."/>
            <person name="Foster-Nyarko E."/>
            <person name="Jarju S."/>
            <person name="Secka A."/>
            <person name="Antonio M."/>
            <person name="Oren A."/>
            <person name="Chaudhuri R.R."/>
            <person name="La Ragione R."/>
            <person name="Hildebrand F."/>
            <person name="Pallen M.J."/>
        </authorList>
    </citation>
    <scope>NUCLEOTIDE SEQUENCE</scope>
    <source>
        <strain evidence="9">CHK185-5351</strain>
    </source>
</reference>
<proteinExistence type="inferred from homology"/>
<dbReference type="InterPro" id="IPR036388">
    <property type="entry name" value="WH-like_DNA-bd_sf"/>
</dbReference>
<dbReference type="PIRSF" id="PIRSF000770">
    <property type="entry name" value="RNA_pol_sigma-SigE/K"/>
    <property type="match status" value="1"/>
</dbReference>
<dbReference type="Gene3D" id="1.10.10.10">
    <property type="entry name" value="Winged helix-like DNA-binding domain superfamily/Winged helix DNA-binding domain"/>
    <property type="match status" value="2"/>
</dbReference>
<keyword evidence="2 5" id="KW-0731">Sigma factor</keyword>
<dbReference type="GO" id="GO:0003677">
    <property type="term" value="F:DNA binding"/>
    <property type="evidence" value="ECO:0007669"/>
    <property type="project" value="UniProtKB-KW"/>
</dbReference>
<dbReference type="EMBL" id="DWWU01000003">
    <property type="protein sequence ID" value="HJC14319.1"/>
    <property type="molecule type" value="Genomic_DNA"/>
</dbReference>
<dbReference type="InterPro" id="IPR007627">
    <property type="entry name" value="RNA_pol_sigma70_r2"/>
</dbReference>
<keyword evidence="1 5" id="KW-0805">Transcription regulation</keyword>
<evidence type="ECO:0000313" key="9">
    <source>
        <dbReference type="EMBL" id="HJC14319.1"/>
    </source>
</evidence>
<evidence type="ECO:0000259" key="8">
    <source>
        <dbReference type="PROSITE" id="PS00716"/>
    </source>
</evidence>
<reference evidence="9" key="2">
    <citation type="submission" date="2021-04" db="EMBL/GenBank/DDBJ databases">
        <authorList>
            <person name="Gilroy R."/>
        </authorList>
    </citation>
    <scope>NUCLEOTIDE SEQUENCE</scope>
    <source>
        <strain evidence="9">CHK185-5351</strain>
    </source>
</reference>
<evidence type="ECO:0000256" key="2">
    <source>
        <dbReference type="ARBA" id="ARBA00023082"/>
    </source>
</evidence>
<dbReference type="GO" id="GO:0016987">
    <property type="term" value="F:sigma factor activity"/>
    <property type="evidence" value="ECO:0007669"/>
    <property type="project" value="UniProtKB-KW"/>
</dbReference>
<feature type="domain" description="RNA polymerase sigma-70" evidence="8">
    <location>
        <begin position="225"/>
        <end position="251"/>
    </location>
</feature>
<dbReference type="NCBIfam" id="NF004052">
    <property type="entry name" value="PRK05572.1"/>
    <property type="match status" value="1"/>
</dbReference>
<protein>
    <recommendedName>
        <fullName evidence="5">RNA polymerase sigma factor</fullName>
    </recommendedName>
</protein>